<name>A0A224XCF5_9LACT</name>
<protein>
    <submittedName>
        <fullName evidence="1">Uncharacterized protein</fullName>
    </submittedName>
</protein>
<dbReference type="Proteomes" id="UP000218689">
    <property type="component" value="Unassembled WGS sequence"/>
</dbReference>
<dbReference type="AlphaFoldDB" id="A0A224XCF5"/>
<sequence length="126" mass="14337">MSDMLTEVWMALSDAPELADITIKSFERPEALADDAPSLVIVPMGPPEQVIFGSGKPLAKRFSYQLNIETSDRMLTKNLAKQTEIVMRKLGFYQEAGGLDEYFSETKRYVDARRYTGRSPLYDENY</sequence>
<accession>A0A224XCF5</accession>
<keyword evidence="2" id="KW-1185">Reference proteome</keyword>
<proteinExistence type="predicted"/>
<dbReference type="EMBL" id="BEDT01000002">
    <property type="protein sequence ID" value="GAX47313.1"/>
    <property type="molecule type" value="Genomic_DNA"/>
</dbReference>
<evidence type="ECO:0000313" key="1">
    <source>
        <dbReference type="EMBL" id="GAX47313.1"/>
    </source>
</evidence>
<comment type="caution">
    <text evidence="1">The sequence shown here is derived from an EMBL/GenBank/DDBJ whole genome shotgun (WGS) entry which is preliminary data.</text>
</comment>
<gene>
    <name evidence="1" type="ORF">RsY01_912</name>
</gene>
<dbReference type="RefSeq" id="WP_094784373.1">
    <property type="nucleotide sequence ID" value="NZ_BEDT01000002.1"/>
</dbReference>
<dbReference type="OrthoDB" id="2168818at2"/>
<evidence type="ECO:0000313" key="2">
    <source>
        <dbReference type="Proteomes" id="UP000218689"/>
    </source>
</evidence>
<reference evidence="2" key="1">
    <citation type="submission" date="2017-08" db="EMBL/GenBank/DDBJ databases">
        <title>Draft genome sequence of Lactococcus sp. strain Rs-Y01, isolated from the gut of the lower termite Reticulitermes speratus.</title>
        <authorList>
            <person name="Ohkuma M."/>
            <person name="Yuki M."/>
        </authorList>
    </citation>
    <scope>NUCLEOTIDE SEQUENCE [LARGE SCALE GENOMIC DNA]</scope>
    <source>
        <strain evidence="2">Rs-Y01</strain>
    </source>
</reference>
<organism evidence="1 2">
    <name type="scientific">Pseudolactococcus reticulitermitis</name>
    <dbReference type="NCBI Taxonomy" id="2025039"/>
    <lineage>
        <taxon>Bacteria</taxon>
        <taxon>Bacillati</taxon>
        <taxon>Bacillota</taxon>
        <taxon>Bacilli</taxon>
        <taxon>Lactobacillales</taxon>
        <taxon>Streptococcaceae</taxon>
        <taxon>Pseudolactococcus</taxon>
    </lineage>
</organism>